<dbReference type="EMBL" id="UINC01040164">
    <property type="protein sequence ID" value="SVB39651.1"/>
    <property type="molecule type" value="Genomic_DNA"/>
</dbReference>
<dbReference type="PANTHER" id="PTHR35011">
    <property type="entry name" value="2,3-DIKETO-L-GULONATE TRAP TRANSPORTER SMALL PERMEASE PROTEIN YIAM"/>
    <property type="match status" value="1"/>
</dbReference>
<comment type="subcellular location">
    <subcellularLocation>
        <location evidence="1">Cell inner membrane</location>
        <topology evidence="1">Multi-pass membrane protein</topology>
    </subcellularLocation>
</comment>
<dbReference type="GO" id="GO:0022857">
    <property type="term" value="F:transmembrane transporter activity"/>
    <property type="evidence" value="ECO:0007669"/>
    <property type="project" value="TreeGrafter"/>
</dbReference>
<evidence type="ECO:0000256" key="5">
    <source>
        <dbReference type="ARBA" id="ARBA00022692"/>
    </source>
</evidence>
<evidence type="ECO:0000256" key="2">
    <source>
        <dbReference type="ARBA" id="ARBA00022448"/>
    </source>
</evidence>
<evidence type="ECO:0000256" key="6">
    <source>
        <dbReference type="ARBA" id="ARBA00022989"/>
    </source>
</evidence>
<reference evidence="10" key="1">
    <citation type="submission" date="2018-05" db="EMBL/GenBank/DDBJ databases">
        <authorList>
            <person name="Lanie J.A."/>
            <person name="Ng W.-L."/>
            <person name="Kazmierczak K.M."/>
            <person name="Andrzejewski T.M."/>
            <person name="Davidsen T.M."/>
            <person name="Wayne K.J."/>
            <person name="Tettelin H."/>
            <person name="Glass J.I."/>
            <person name="Rusch D."/>
            <person name="Podicherti R."/>
            <person name="Tsui H.-C.T."/>
            <person name="Winkler M.E."/>
        </authorList>
    </citation>
    <scope>NUCLEOTIDE SEQUENCE</scope>
</reference>
<dbReference type="InterPro" id="IPR007387">
    <property type="entry name" value="TRAP_DctQ"/>
</dbReference>
<feature type="transmembrane region" description="Helical" evidence="8">
    <location>
        <begin position="138"/>
        <end position="159"/>
    </location>
</feature>
<evidence type="ECO:0000313" key="10">
    <source>
        <dbReference type="EMBL" id="SVB39651.1"/>
    </source>
</evidence>
<evidence type="ECO:0000256" key="3">
    <source>
        <dbReference type="ARBA" id="ARBA00022475"/>
    </source>
</evidence>
<dbReference type="PANTHER" id="PTHR35011:SF10">
    <property type="entry name" value="TRAP TRANSPORTER SMALL PERMEASE PROTEIN"/>
    <property type="match status" value="1"/>
</dbReference>
<evidence type="ECO:0000259" key="9">
    <source>
        <dbReference type="Pfam" id="PF04290"/>
    </source>
</evidence>
<keyword evidence="2" id="KW-0813">Transport</keyword>
<evidence type="ECO:0000256" key="1">
    <source>
        <dbReference type="ARBA" id="ARBA00004429"/>
    </source>
</evidence>
<dbReference type="InterPro" id="IPR055348">
    <property type="entry name" value="DctQ"/>
</dbReference>
<dbReference type="Pfam" id="PF04290">
    <property type="entry name" value="DctQ"/>
    <property type="match status" value="1"/>
</dbReference>
<keyword evidence="7 8" id="KW-0472">Membrane</keyword>
<organism evidence="10">
    <name type="scientific">marine metagenome</name>
    <dbReference type="NCBI Taxonomy" id="408172"/>
    <lineage>
        <taxon>unclassified sequences</taxon>
        <taxon>metagenomes</taxon>
        <taxon>ecological metagenomes</taxon>
    </lineage>
</organism>
<keyword evidence="5 8" id="KW-0812">Transmembrane</keyword>
<evidence type="ECO:0000256" key="8">
    <source>
        <dbReference type="SAM" id="Phobius"/>
    </source>
</evidence>
<feature type="domain" description="Tripartite ATP-independent periplasmic transporters DctQ component" evidence="9">
    <location>
        <begin position="34"/>
        <end position="166"/>
    </location>
</feature>
<dbReference type="GO" id="GO:0005886">
    <property type="term" value="C:plasma membrane"/>
    <property type="evidence" value="ECO:0007669"/>
    <property type="project" value="UniProtKB-SubCell"/>
</dbReference>
<evidence type="ECO:0000256" key="4">
    <source>
        <dbReference type="ARBA" id="ARBA00022519"/>
    </source>
</evidence>
<accession>A0A382DPI8</accession>
<name>A0A382DPI8_9ZZZZ</name>
<proteinExistence type="predicted"/>
<keyword evidence="6 8" id="KW-1133">Transmembrane helix</keyword>
<feature type="transmembrane region" description="Helical" evidence="8">
    <location>
        <begin position="22"/>
        <end position="40"/>
    </location>
</feature>
<dbReference type="GO" id="GO:0015740">
    <property type="term" value="P:C4-dicarboxylate transport"/>
    <property type="evidence" value="ECO:0007669"/>
    <property type="project" value="TreeGrafter"/>
</dbReference>
<protein>
    <recommendedName>
        <fullName evidence="9">Tripartite ATP-independent periplasmic transporters DctQ component domain-containing protein</fullName>
    </recommendedName>
</protein>
<evidence type="ECO:0000256" key="7">
    <source>
        <dbReference type="ARBA" id="ARBA00023136"/>
    </source>
</evidence>
<keyword evidence="4" id="KW-0997">Cell inner membrane</keyword>
<keyword evidence="3" id="KW-1003">Cell membrane</keyword>
<feature type="transmembrane region" description="Helical" evidence="8">
    <location>
        <begin position="100"/>
        <end position="118"/>
    </location>
</feature>
<dbReference type="AlphaFoldDB" id="A0A382DPI8"/>
<gene>
    <name evidence="10" type="ORF">METZ01_LOCUS192505</name>
</gene>
<sequence>MTVQTNEEIGETKDFVVWSTEILSTVSAFWGLLLCAVYLWDIIGREMFNAPFQGTHELVANSIVGILFLELPSSIKRRAMIRTVFIFNVVSDKIRRTIDCSTYILGILLFAAIIWGGWDTMITSWELKEFEGAGSFEVPVYPVRTLIIIFSGICCLIYLQLFYHTVTGKIAPKKG</sequence>